<dbReference type="PANTHER" id="PTHR22949">
    <property type="entry name" value="WHITE COLLAR 2 PROTEIN WC2"/>
    <property type="match status" value="1"/>
</dbReference>
<dbReference type="Proteomes" id="UP000803884">
    <property type="component" value="Unassembled WGS sequence"/>
</dbReference>
<feature type="compositionally biased region" description="Polar residues" evidence="1">
    <location>
        <begin position="516"/>
        <end position="532"/>
    </location>
</feature>
<evidence type="ECO:0000313" key="4">
    <source>
        <dbReference type="Proteomes" id="UP000803884"/>
    </source>
</evidence>
<name>A0AB34L502_9PEZI</name>
<feature type="compositionally biased region" description="Polar residues" evidence="1">
    <location>
        <begin position="77"/>
        <end position="92"/>
    </location>
</feature>
<dbReference type="GeneID" id="96002826"/>
<proteinExistence type="predicted"/>
<feature type="domain" description="DUF8032" evidence="2">
    <location>
        <begin position="650"/>
        <end position="694"/>
    </location>
</feature>
<dbReference type="PANTHER" id="PTHR22949:SF0">
    <property type="entry name" value="RE27538P"/>
    <property type="match status" value="1"/>
</dbReference>
<organism evidence="3 4">
    <name type="scientific">Cladosporium halotolerans</name>
    <dbReference type="NCBI Taxonomy" id="1052096"/>
    <lineage>
        <taxon>Eukaryota</taxon>
        <taxon>Fungi</taxon>
        <taxon>Dikarya</taxon>
        <taxon>Ascomycota</taxon>
        <taxon>Pezizomycotina</taxon>
        <taxon>Dothideomycetes</taxon>
        <taxon>Dothideomycetidae</taxon>
        <taxon>Cladosporiales</taxon>
        <taxon>Cladosporiaceae</taxon>
        <taxon>Cladosporium</taxon>
    </lineage>
</organism>
<feature type="compositionally biased region" description="Polar residues" evidence="1">
    <location>
        <begin position="215"/>
        <end position="231"/>
    </location>
</feature>
<dbReference type="AlphaFoldDB" id="A0AB34L502"/>
<gene>
    <name evidence="3" type="ORF">WHR41_01382</name>
</gene>
<dbReference type="RefSeq" id="XP_069233374.1">
    <property type="nucleotide sequence ID" value="XM_069369988.1"/>
</dbReference>
<accession>A0AB34L502</accession>
<sequence length="739" mass="81212">MNNPNPHHQGLPTPQHQHVQHPLQHPRQAGLIQQHRPNSPLSPHAIHPTSQAPYLSPHSSTHSLPQHHSPYVASVPSLPSQHSADPTYFTANPSPYSAHSAAGSYASSEPNDSMATQAAMSRQQYPPISSYQTPQSNSPASIHSPQHDAQGRPLYAFPPMAQPMYYGQPYQMPQPSQYAQHPQAPSHHQSMTSAPGILMSHQQPQQSLQQTPQSVHSQPSMMDSKPPQQSIPRPPSVIAPPHGTPQTPSGSTMNSMPPGSAGSGPNSSAAPGPIPATTPLVVRQDNTGVQWIAFEYSRDRVKMEYTIRCDVESVNVDELSPEFKKENCVYPRACVQKEEYKGNRLHYESECNAVGWALAELNPNLREKRGLIQRAVDSWRNSNQDPRLRSRRVRRQAKLHTRKSTLPSAASHPPGPSVMPPHGLPTGASRLPHMGPGGSQMHHHGAGSDASDDVSGGNEYTTAPPSQQPQSQHSSSQADLSSPSNVRYAHQFYPTYPSQPATGGAQMPAVPDAMDTSMQPHSSTLATPIKASSKNKEDEEQKRHLFGDVPEAKRRKFILVDDNQRGTRVRVRVMLDQVNMDEMPDAHLRTNAVYPRSYYPRQMRSPPGSPSARGHWDDDEDDAPAGAPRGSTLVPVSLMDGSDAKLPVPRMTKGRRAKEAALNELGYRMSWSQARQFNGRTLFLQRSLDAYRNKMRSTMLGGGQDAGSIAPHFETRAGKRRWVEYTKRGDRRAAGAESP</sequence>
<feature type="compositionally biased region" description="Pro residues" evidence="1">
    <location>
        <begin position="413"/>
        <end position="423"/>
    </location>
</feature>
<comment type="caution">
    <text evidence="3">The sequence shown here is derived from an EMBL/GenBank/DDBJ whole genome shotgun (WGS) entry which is preliminary data.</text>
</comment>
<feature type="compositionally biased region" description="Low complexity" evidence="1">
    <location>
        <begin position="12"/>
        <end position="26"/>
    </location>
</feature>
<feature type="compositionally biased region" description="Polar residues" evidence="1">
    <location>
        <begin position="171"/>
        <end position="180"/>
    </location>
</feature>
<feature type="region of interest" description="Disordered" evidence="1">
    <location>
        <begin position="1"/>
        <end position="279"/>
    </location>
</feature>
<feature type="compositionally biased region" description="Low complexity" evidence="1">
    <location>
        <begin position="464"/>
        <end position="484"/>
    </location>
</feature>
<dbReference type="EMBL" id="JAAQHG020000003">
    <property type="protein sequence ID" value="KAL1590269.1"/>
    <property type="molecule type" value="Genomic_DNA"/>
</dbReference>
<feature type="compositionally biased region" description="Polar residues" evidence="1">
    <location>
        <begin position="244"/>
        <end position="255"/>
    </location>
</feature>
<feature type="compositionally biased region" description="Low complexity" evidence="1">
    <location>
        <begin position="257"/>
        <end position="271"/>
    </location>
</feature>
<reference evidence="3 4" key="1">
    <citation type="journal article" date="2020" name="Microbiol. Resour. Announc.">
        <title>Draft Genome Sequence of a Cladosporium Species Isolated from the Mesophotic Ascidian Didemnum maculosum.</title>
        <authorList>
            <person name="Gioti A."/>
            <person name="Siaperas R."/>
            <person name="Nikolaivits E."/>
            <person name="Le Goff G."/>
            <person name="Ouazzani J."/>
            <person name="Kotoulas G."/>
            <person name="Topakas E."/>
        </authorList>
    </citation>
    <scope>NUCLEOTIDE SEQUENCE [LARGE SCALE GENOMIC DNA]</scope>
    <source>
        <strain evidence="3 4">TM138-S3</strain>
    </source>
</reference>
<evidence type="ECO:0000259" key="2">
    <source>
        <dbReference type="Pfam" id="PF26087"/>
    </source>
</evidence>
<protein>
    <recommendedName>
        <fullName evidence="2">DUF8032 domain-containing protein</fullName>
    </recommendedName>
</protein>
<feature type="compositionally biased region" description="Low complexity" evidence="1">
    <location>
        <begin position="93"/>
        <end position="108"/>
    </location>
</feature>
<feature type="compositionally biased region" description="Low complexity" evidence="1">
    <location>
        <begin position="202"/>
        <end position="214"/>
    </location>
</feature>
<feature type="domain" description="DUF8032" evidence="2">
    <location>
        <begin position="289"/>
        <end position="383"/>
    </location>
</feature>
<dbReference type="Pfam" id="PF26087">
    <property type="entry name" value="DUF8032"/>
    <property type="match status" value="2"/>
</dbReference>
<keyword evidence="4" id="KW-1185">Reference proteome</keyword>
<feature type="compositionally biased region" description="Polar residues" evidence="1">
    <location>
        <begin position="48"/>
        <end position="66"/>
    </location>
</feature>
<feature type="compositionally biased region" description="Polar residues" evidence="1">
    <location>
        <begin position="109"/>
        <end position="144"/>
    </location>
</feature>
<feature type="region of interest" description="Disordered" evidence="1">
    <location>
        <begin position="382"/>
        <end position="542"/>
    </location>
</feature>
<feature type="compositionally biased region" description="Basic residues" evidence="1">
    <location>
        <begin position="389"/>
        <end position="403"/>
    </location>
</feature>
<evidence type="ECO:0000313" key="3">
    <source>
        <dbReference type="EMBL" id="KAL1590269.1"/>
    </source>
</evidence>
<evidence type="ECO:0000256" key="1">
    <source>
        <dbReference type="SAM" id="MobiDB-lite"/>
    </source>
</evidence>
<dbReference type="InterPro" id="IPR058345">
    <property type="entry name" value="DUF8032"/>
</dbReference>
<feature type="region of interest" description="Disordered" evidence="1">
    <location>
        <begin position="598"/>
        <end position="655"/>
    </location>
</feature>